<dbReference type="InterPro" id="IPR025705">
    <property type="entry name" value="Beta_hexosaminidase_sua/sub"/>
</dbReference>
<name>A0AAC8UX36_9LACO</name>
<accession>A0AAC8UX36</accession>
<dbReference type="KEGG" id="lko:ABN16_06730"/>
<dbReference type="InterPro" id="IPR017853">
    <property type="entry name" value="GH"/>
</dbReference>
<evidence type="ECO:0000259" key="4">
    <source>
        <dbReference type="Pfam" id="PF00728"/>
    </source>
</evidence>
<evidence type="ECO:0000313" key="6">
    <source>
        <dbReference type="Proteomes" id="UP000036000"/>
    </source>
</evidence>
<evidence type="ECO:0000256" key="2">
    <source>
        <dbReference type="ARBA" id="ARBA00022801"/>
    </source>
</evidence>
<evidence type="ECO:0000313" key="5">
    <source>
        <dbReference type="EMBL" id="AKP66020.1"/>
    </source>
</evidence>
<protein>
    <submittedName>
        <fullName evidence="5">N-acetyl-beta-hexosaminidase</fullName>
    </submittedName>
</protein>
<dbReference type="AlphaFoldDB" id="A0AAC8UX36"/>
<organism evidence="5 6">
    <name type="scientific">Levilactobacillus koreensis</name>
    <dbReference type="NCBI Taxonomy" id="637971"/>
    <lineage>
        <taxon>Bacteria</taxon>
        <taxon>Bacillati</taxon>
        <taxon>Bacillota</taxon>
        <taxon>Bacilli</taxon>
        <taxon>Lactobacillales</taxon>
        <taxon>Lactobacillaceae</taxon>
        <taxon>Levilactobacillus</taxon>
    </lineage>
</organism>
<dbReference type="Gene3D" id="3.20.20.80">
    <property type="entry name" value="Glycosidases"/>
    <property type="match status" value="1"/>
</dbReference>
<comment type="similarity">
    <text evidence="1">Belongs to the glycosyl hydrolase 20 family.</text>
</comment>
<dbReference type="PANTHER" id="PTHR43678">
    <property type="entry name" value="PUTATIVE (AFU_ORTHOLOGUE AFUA_2G00640)-RELATED"/>
    <property type="match status" value="1"/>
</dbReference>
<dbReference type="PRINTS" id="PR00738">
    <property type="entry name" value="GLHYDRLASE20"/>
</dbReference>
<keyword evidence="2" id="KW-0378">Hydrolase</keyword>
<gene>
    <name evidence="5" type="ORF">ABN16_06730</name>
</gene>
<sequence>MLSQRLLKKLVTFANAKGVQVVPDVDFPSHAGAILKQLKRKHPKTYRAVKLDKQTIDYTKKQSITVVKKIYHELDAAFKHQPHRDLILGADEVPGDGAAHKSLTTFINQINRDQNKHGFTTTTWNDSLYKKELPKLDTNIVINYWSQSGNHSEARQLNSRKAKRVSVPDLVAAKRKIVNANSYATYYQLKYIDNANDDRYFLDYLHDQYRPNLFNEIDVYGQNQNRTVESDVTTTGTLVSLWGHDSKGVSVQTIVDFVRRIDVPK</sequence>
<dbReference type="PANTHER" id="PTHR43678:SF1">
    <property type="entry name" value="BETA-N-ACETYLHEXOSAMINIDASE"/>
    <property type="match status" value="1"/>
</dbReference>
<dbReference type="InterPro" id="IPR052764">
    <property type="entry name" value="GH20_Enzymes"/>
</dbReference>
<evidence type="ECO:0000256" key="1">
    <source>
        <dbReference type="ARBA" id="ARBA00006285"/>
    </source>
</evidence>
<evidence type="ECO:0000256" key="3">
    <source>
        <dbReference type="PIRSR" id="PIRSR625705-1"/>
    </source>
</evidence>
<feature type="domain" description="Glycoside hydrolase family 20 catalytic" evidence="4">
    <location>
        <begin position="2"/>
        <end position="165"/>
    </location>
</feature>
<dbReference type="Proteomes" id="UP000036000">
    <property type="component" value="Chromosome"/>
</dbReference>
<dbReference type="EMBL" id="CP012033">
    <property type="protein sequence ID" value="AKP66020.1"/>
    <property type="molecule type" value="Genomic_DNA"/>
</dbReference>
<dbReference type="InterPro" id="IPR015883">
    <property type="entry name" value="Glyco_hydro_20_cat"/>
</dbReference>
<dbReference type="GO" id="GO:0004563">
    <property type="term" value="F:beta-N-acetylhexosaminidase activity"/>
    <property type="evidence" value="ECO:0007669"/>
    <property type="project" value="InterPro"/>
</dbReference>
<keyword evidence="6" id="KW-1185">Reference proteome</keyword>
<feature type="active site" description="Proton donor" evidence="3">
    <location>
        <position position="92"/>
    </location>
</feature>
<proteinExistence type="inferred from homology"/>
<dbReference type="SUPFAM" id="SSF51445">
    <property type="entry name" value="(Trans)glycosidases"/>
    <property type="match status" value="1"/>
</dbReference>
<dbReference type="GO" id="GO:0005975">
    <property type="term" value="P:carbohydrate metabolic process"/>
    <property type="evidence" value="ECO:0007669"/>
    <property type="project" value="InterPro"/>
</dbReference>
<dbReference type="Pfam" id="PF00728">
    <property type="entry name" value="Glyco_hydro_20"/>
    <property type="match status" value="1"/>
</dbReference>
<reference evidence="5 6" key="1">
    <citation type="submission" date="2015-07" db="EMBL/GenBank/DDBJ databases">
        <title>Lactobacillus korensis/26-25/ whole genome sequencing.</title>
        <authorList>
            <person name="Kim M.K."/>
            <person name="Im W.-T."/>
            <person name="Srinivasan S."/>
            <person name="Lee J.-J."/>
        </authorList>
    </citation>
    <scope>NUCLEOTIDE SEQUENCE [LARGE SCALE GENOMIC DNA]</scope>
    <source>
        <strain evidence="5 6">26-25</strain>
    </source>
</reference>